<evidence type="ECO:0000256" key="2">
    <source>
        <dbReference type="ARBA" id="ARBA00022475"/>
    </source>
</evidence>
<evidence type="ECO:0000313" key="10">
    <source>
        <dbReference type="Proteomes" id="UP000806528"/>
    </source>
</evidence>
<feature type="transmembrane region" description="Helical" evidence="7">
    <location>
        <begin position="811"/>
        <end position="833"/>
    </location>
</feature>
<sequence>MIRIAWRILRRSPGTLAGALVMTALGSALLSAFLVLHDSIDRTRAPVERYAGADVVVAGEDGLLTAELVDSLSDLPGVDEAVPELSFPASVLDTDGAPLIAQEERPQTGHAWTSASLTPMRADEGTGPRTDGAVVVDRALAEAAGAEVGDDLTVDVAGTARTYELAGLATGPDGDDLAHQHTLYFHPEEAERLAERGDGRVDAAGLTLEPGADASETAARARTLVSDGLAGDAPVPSGSEPFHVAVGADRGELEGTWPDHSATAAALTLLVWIVAFMAAAVIAGALITSVRRRAEQVALLRAIGATPRQVRLLCHGEALLISVVAAAVGCLLGLALAQAMVGVFRELGLVSSVLALRIGAEPLITSPAVTVLVAQVASWAASRSALRIRPGDALGGTPVRGRGPWRTRIQMGSGVLLLVAAGTLQALGMAGLVPPVLYASYGMIAAGLIIAGIGLLGAWAIHACARALRRPVAAAAGVGGHLAAANVRFYFRRYAGVAAPLAVGVAIAGWALSGLPLFALGNADQVAERFDADRVLNTPVVRDQHLGLSEETRNRVAADDGVTATAGLRETWAHVRADDSEVPVRAGEITRLTLVEGEASGLLDLGAVDGDLALVETGEGVAVGASHAGNRGLELGDEVELRVSGATEVSVHPVVAVYEHDDGGQDGLLASASALQGQVAGGRHDFVLAAEDSAAAATPVTGEARAEDPERFHTTYVHEREGAIDNLGTVATALVGVFLVLAAVNALAVSASARRSELASMRRLDLTTRQINAMVGWEMALTVVPAWLLGTAATAWMALAMAGGDVGAALWAFPWAVLSAVGVLGLTVAVAGARAATRGLLRSLPV</sequence>
<dbReference type="PANTHER" id="PTHR30572">
    <property type="entry name" value="MEMBRANE COMPONENT OF TRANSPORTER-RELATED"/>
    <property type="match status" value="1"/>
</dbReference>
<evidence type="ECO:0000256" key="5">
    <source>
        <dbReference type="ARBA" id="ARBA00023136"/>
    </source>
</evidence>
<gene>
    <name evidence="9" type="ORF">IDM40_10835</name>
</gene>
<keyword evidence="2" id="KW-1003">Cell membrane</keyword>
<dbReference type="EMBL" id="JADBGI010000008">
    <property type="protein sequence ID" value="MBE2999195.1"/>
    <property type="molecule type" value="Genomic_DNA"/>
</dbReference>
<dbReference type="InterPro" id="IPR050250">
    <property type="entry name" value="Macrolide_Exporter_MacB"/>
</dbReference>
<comment type="caution">
    <text evidence="9">The sequence shown here is derived from an EMBL/GenBank/DDBJ whole genome shotgun (WGS) entry which is preliminary data.</text>
</comment>
<feature type="domain" description="ABC3 transporter permease C-terminal" evidence="8">
    <location>
        <begin position="270"/>
        <end position="389"/>
    </location>
</feature>
<proteinExistence type="inferred from homology"/>
<dbReference type="Proteomes" id="UP000806528">
    <property type="component" value="Unassembled WGS sequence"/>
</dbReference>
<feature type="transmembrane region" description="Helical" evidence="7">
    <location>
        <begin position="318"/>
        <end position="344"/>
    </location>
</feature>
<feature type="transmembrane region" description="Helical" evidence="7">
    <location>
        <begin position="364"/>
        <end position="381"/>
    </location>
</feature>
<comment type="subcellular location">
    <subcellularLocation>
        <location evidence="1">Cell membrane</location>
        <topology evidence="1">Multi-pass membrane protein</topology>
    </subcellularLocation>
</comment>
<keyword evidence="10" id="KW-1185">Reference proteome</keyword>
<evidence type="ECO:0000256" key="4">
    <source>
        <dbReference type="ARBA" id="ARBA00022989"/>
    </source>
</evidence>
<feature type="transmembrane region" description="Helical" evidence="7">
    <location>
        <begin position="497"/>
        <end position="520"/>
    </location>
</feature>
<name>A0ABR9P669_9ACTN</name>
<evidence type="ECO:0000256" key="7">
    <source>
        <dbReference type="SAM" id="Phobius"/>
    </source>
</evidence>
<dbReference type="Pfam" id="PF02687">
    <property type="entry name" value="FtsX"/>
    <property type="match status" value="1"/>
</dbReference>
<feature type="transmembrane region" description="Helical" evidence="7">
    <location>
        <begin position="774"/>
        <end position="799"/>
    </location>
</feature>
<reference evidence="9 10" key="1">
    <citation type="submission" date="2020-09" db="EMBL/GenBank/DDBJ databases">
        <title>Diversity and distribution of actinomycetes associated with coral in the coast of Hainan.</title>
        <authorList>
            <person name="Li F."/>
        </authorList>
    </citation>
    <scope>NUCLEOTIDE SEQUENCE [LARGE SCALE GENOMIC DNA]</scope>
    <source>
        <strain evidence="9 10">HNM0947</strain>
    </source>
</reference>
<feature type="transmembrane region" description="Helical" evidence="7">
    <location>
        <begin position="264"/>
        <end position="287"/>
    </location>
</feature>
<evidence type="ECO:0000256" key="3">
    <source>
        <dbReference type="ARBA" id="ARBA00022692"/>
    </source>
</evidence>
<dbReference type="RefSeq" id="WP_193121826.1">
    <property type="nucleotide sequence ID" value="NZ_JADBGI010000008.1"/>
</dbReference>
<keyword evidence="3 7" id="KW-0812">Transmembrane</keyword>
<organism evidence="9 10">
    <name type="scientific">Nocardiopsis coralli</name>
    <dbReference type="NCBI Taxonomy" id="2772213"/>
    <lineage>
        <taxon>Bacteria</taxon>
        <taxon>Bacillati</taxon>
        <taxon>Actinomycetota</taxon>
        <taxon>Actinomycetes</taxon>
        <taxon>Streptosporangiales</taxon>
        <taxon>Nocardiopsidaceae</taxon>
        <taxon>Nocardiopsis</taxon>
    </lineage>
</organism>
<feature type="transmembrane region" description="Helical" evidence="7">
    <location>
        <begin position="439"/>
        <end position="461"/>
    </location>
</feature>
<evidence type="ECO:0000313" key="9">
    <source>
        <dbReference type="EMBL" id="MBE2999195.1"/>
    </source>
</evidence>
<evidence type="ECO:0000259" key="8">
    <source>
        <dbReference type="Pfam" id="PF02687"/>
    </source>
</evidence>
<comment type="similarity">
    <text evidence="6">Belongs to the ABC-4 integral membrane protein family.</text>
</comment>
<feature type="transmembrane region" description="Helical" evidence="7">
    <location>
        <begin position="415"/>
        <end position="433"/>
    </location>
</feature>
<evidence type="ECO:0000256" key="6">
    <source>
        <dbReference type="ARBA" id="ARBA00038076"/>
    </source>
</evidence>
<dbReference type="PANTHER" id="PTHR30572:SF4">
    <property type="entry name" value="ABC TRANSPORTER PERMEASE YTRF"/>
    <property type="match status" value="1"/>
</dbReference>
<accession>A0ABR9P669</accession>
<keyword evidence="5 7" id="KW-0472">Membrane</keyword>
<feature type="transmembrane region" description="Helical" evidence="7">
    <location>
        <begin position="730"/>
        <end position="753"/>
    </location>
</feature>
<keyword evidence="4 7" id="KW-1133">Transmembrane helix</keyword>
<dbReference type="InterPro" id="IPR003838">
    <property type="entry name" value="ABC3_permease_C"/>
</dbReference>
<protein>
    <submittedName>
        <fullName evidence="9">FtsX-like permease family protein</fullName>
    </submittedName>
</protein>
<evidence type="ECO:0000256" key="1">
    <source>
        <dbReference type="ARBA" id="ARBA00004651"/>
    </source>
</evidence>